<keyword evidence="3" id="KW-1185">Reference proteome</keyword>
<dbReference type="EMBL" id="CP099583">
    <property type="protein sequence ID" value="USS42758.1"/>
    <property type="molecule type" value="Genomic_DNA"/>
</dbReference>
<dbReference type="EMBL" id="CP099587">
    <property type="protein sequence ID" value="USS45400.1"/>
    <property type="molecule type" value="Genomic_DNA"/>
</dbReference>
<name>A0ABY5B7F4_BURGL</name>
<dbReference type="Proteomes" id="UP001056386">
    <property type="component" value="Chromosome 1"/>
</dbReference>
<accession>A0ABY5B7F4</accession>
<dbReference type="RefSeq" id="WP_017922376.1">
    <property type="nucleotide sequence ID" value="NZ_CP021157.1"/>
</dbReference>
<proteinExistence type="predicted"/>
<dbReference type="Proteomes" id="UP001056386">
    <property type="component" value="Chromosome 2"/>
</dbReference>
<organism evidence="1 3">
    <name type="scientific">Burkholderia glumae</name>
    <name type="common">Pseudomonas glumae</name>
    <dbReference type="NCBI Taxonomy" id="337"/>
    <lineage>
        <taxon>Bacteria</taxon>
        <taxon>Pseudomonadati</taxon>
        <taxon>Pseudomonadota</taxon>
        <taxon>Betaproteobacteria</taxon>
        <taxon>Burkholderiales</taxon>
        <taxon>Burkholderiaceae</taxon>
        <taxon>Burkholderia</taxon>
    </lineage>
</organism>
<evidence type="ECO:0000313" key="3">
    <source>
        <dbReference type="Proteomes" id="UP001056386"/>
    </source>
</evidence>
<dbReference type="Gene3D" id="2.40.10.270">
    <property type="entry name" value="Bacteriophage SPP1 head-tail adaptor protein"/>
    <property type="match status" value="1"/>
</dbReference>
<dbReference type="Pfam" id="PF05521">
    <property type="entry name" value="Phage_HCP"/>
    <property type="match status" value="1"/>
</dbReference>
<sequence>MRIGKLNRRVRIERRSVERDPSTGQELDAWVEVDTVWADVLMLTGKEAISAESEVASASASIRIRYRLDIDNGMRAVLLTYVDGAAIDGPIFNIGKPMPDHAGRRYTDLPCTTGANDG</sequence>
<dbReference type="NCBIfam" id="TIGR01563">
    <property type="entry name" value="gp16_SPP1"/>
    <property type="match status" value="1"/>
</dbReference>
<evidence type="ECO:0000313" key="1">
    <source>
        <dbReference type="EMBL" id="USS42758.1"/>
    </source>
</evidence>
<dbReference type="InterPro" id="IPR038666">
    <property type="entry name" value="SSP1_head-tail_sf"/>
</dbReference>
<gene>
    <name evidence="1" type="ORF">NFI99_11295</name>
    <name evidence="2" type="ORF">NFI99_27880</name>
</gene>
<evidence type="ECO:0000313" key="2">
    <source>
        <dbReference type="EMBL" id="USS45400.1"/>
    </source>
</evidence>
<dbReference type="InterPro" id="IPR008767">
    <property type="entry name" value="Phage_SPP1_head-tail_adaptor"/>
</dbReference>
<protein>
    <submittedName>
        <fullName evidence="1">Phage head closure protein</fullName>
    </submittedName>
</protein>
<reference evidence="1" key="1">
    <citation type="submission" date="2022-06" db="EMBL/GenBank/DDBJ databases">
        <title>Draft genome sequence of Burkholderia glumae strain GR20004 isolated from rice panicle showing bacterial panicle blight.</title>
        <authorList>
            <person name="Choi S.Y."/>
            <person name="Lee Y.H."/>
        </authorList>
    </citation>
    <scope>NUCLEOTIDE SEQUENCE</scope>
    <source>
        <strain evidence="1">GR20004</strain>
    </source>
</reference>